<dbReference type="AlphaFoldDB" id="A0A6V7VZG4"/>
<comment type="caution">
    <text evidence="1">The sequence shown here is derived from an EMBL/GenBank/DDBJ whole genome shotgun (WGS) entry which is preliminary data.</text>
</comment>
<organism evidence="1 2">
    <name type="scientific">Meloidogyne enterolobii</name>
    <name type="common">Root-knot nematode worm</name>
    <name type="synonym">Meloidogyne mayaguensis</name>
    <dbReference type="NCBI Taxonomy" id="390850"/>
    <lineage>
        <taxon>Eukaryota</taxon>
        <taxon>Metazoa</taxon>
        <taxon>Ecdysozoa</taxon>
        <taxon>Nematoda</taxon>
        <taxon>Chromadorea</taxon>
        <taxon>Rhabditida</taxon>
        <taxon>Tylenchina</taxon>
        <taxon>Tylenchomorpha</taxon>
        <taxon>Tylenchoidea</taxon>
        <taxon>Meloidogynidae</taxon>
        <taxon>Meloidogyninae</taxon>
        <taxon>Meloidogyne</taxon>
    </lineage>
</organism>
<sequence>MFPLPNEAKLDVLKCLNFDQLTSFKLTNFYFLNLINKYEGELCFRMKFKQISILDDIQNLDSYKVIVPESRFVKYNLNYQRNSEFFRWPTAIDRFNPLFLYNSAIFSEHRRFSNYRRDCFICIKRTFDNLLDNEPRCYILKLPTFPKDFEQKIIRYCLEQLFNCIFEYALFGEIVFNPEMINLLFDNDKAIPLQFNIQNPYLFPSGNERFDNIWNFVSNHLTTSECLIIDVDNIDSLYAGRKLFNILTTEGSKLPQIQLINVRVKWLYNAIVEVSCLCEIFFLLLAKLSLFACFWLL</sequence>
<proteinExistence type="predicted"/>
<dbReference type="EMBL" id="CAJEWN010000367">
    <property type="protein sequence ID" value="CAD2180326.1"/>
    <property type="molecule type" value="Genomic_DNA"/>
</dbReference>
<protein>
    <submittedName>
        <fullName evidence="1">Uncharacterized protein</fullName>
    </submittedName>
</protein>
<evidence type="ECO:0000313" key="1">
    <source>
        <dbReference type="EMBL" id="CAD2180326.1"/>
    </source>
</evidence>
<reference evidence="1 2" key="1">
    <citation type="submission" date="2020-08" db="EMBL/GenBank/DDBJ databases">
        <authorList>
            <person name="Koutsovoulos G."/>
            <person name="Danchin GJ E."/>
        </authorList>
    </citation>
    <scope>NUCLEOTIDE SEQUENCE [LARGE SCALE GENOMIC DNA]</scope>
</reference>
<name>A0A6V7VZG4_MELEN</name>
<accession>A0A6V7VZG4</accession>
<gene>
    <name evidence="1" type="ORF">MENT_LOCUS32395</name>
</gene>
<evidence type="ECO:0000313" key="2">
    <source>
        <dbReference type="Proteomes" id="UP000580250"/>
    </source>
</evidence>
<dbReference type="Proteomes" id="UP000580250">
    <property type="component" value="Unassembled WGS sequence"/>
</dbReference>